<evidence type="ECO:0000313" key="28">
    <source>
        <dbReference type="Proteomes" id="UP000269721"/>
    </source>
</evidence>
<evidence type="ECO:0000256" key="25">
    <source>
        <dbReference type="SAM" id="MobiDB-lite"/>
    </source>
</evidence>
<comment type="catalytic activity">
    <reaction evidence="19">
        <text>L-alanyl-L-lysine(out) = L-alanyl-L-lysine(in)</text>
        <dbReference type="Rhea" id="RHEA:79415"/>
        <dbReference type="ChEBI" id="CHEBI:192470"/>
    </reaction>
</comment>
<dbReference type="PANTHER" id="PTHR23512">
    <property type="entry name" value="MAJOR FACILITATOR SUPERFAMILY DOMAIN-CONTAINING PROTEIN 1"/>
    <property type="match status" value="1"/>
</dbReference>
<keyword evidence="3" id="KW-0813">Transport</keyword>
<evidence type="ECO:0000256" key="26">
    <source>
        <dbReference type="SAM" id="Phobius"/>
    </source>
</evidence>
<evidence type="ECO:0000256" key="22">
    <source>
        <dbReference type="ARBA" id="ARBA00045018"/>
    </source>
</evidence>
<comment type="catalytic activity">
    <reaction evidence="11">
        <text>L-alpha-aminoacyl-L-histidine(out) = L-alpha-aminoacyl-L-histidine(in)</text>
        <dbReference type="Rhea" id="RHEA:79375"/>
        <dbReference type="ChEBI" id="CHEBI:229967"/>
    </reaction>
</comment>
<evidence type="ECO:0000256" key="12">
    <source>
        <dbReference type="ARBA" id="ARBA00044891"/>
    </source>
</evidence>
<keyword evidence="5 26" id="KW-1133">Transmembrane helix</keyword>
<comment type="catalytic activity">
    <reaction evidence="8">
        <text>L-lysyl-L-alanine(out) = L-lysyl-L-alanine(in)</text>
        <dbReference type="Rhea" id="RHEA:79399"/>
        <dbReference type="ChEBI" id="CHEBI:229954"/>
    </reaction>
</comment>
<comment type="catalytic activity">
    <reaction evidence="14">
        <text>L-aspartyl-L-lysine(out) = L-aspartyl-L-lysine(in)</text>
        <dbReference type="Rhea" id="RHEA:79411"/>
        <dbReference type="ChEBI" id="CHEBI:229953"/>
    </reaction>
</comment>
<accession>A0A4P9WJZ9</accession>
<evidence type="ECO:0000313" key="27">
    <source>
        <dbReference type="EMBL" id="RKO93289.1"/>
    </source>
</evidence>
<protein>
    <recommendedName>
        <fullName evidence="21">Lysosomal dipeptide transporter MFSD1</fullName>
    </recommendedName>
    <alternativeName>
        <fullName evidence="22">Major facilitator superfamily domain-containing protein 1</fullName>
    </alternativeName>
</protein>
<evidence type="ECO:0000256" key="20">
    <source>
        <dbReference type="ARBA" id="ARBA00044924"/>
    </source>
</evidence>
<feature type="transmembrane region" description="Helical" evidence="26">
    <location>
        <begin position="70"/>
        <end position="91"/>
    </location>
</feature>
<comment type="subunit">
    <text evidence="24">Homodimer. Interacts with lysosomal protein GLMP (via lumenal domain); the interaction starts while both proteins are still in the endoplasmic reticulum and is required for stabilization of MFSD1 in lysosomes but has no direct effect on its targeting to lysosomes or transporter activity.</text>
</comment>
<proteinExistence type="inferred from homology"/>
<gene>
    <name evidence="27" type="ORF">BDK51DRAFT_28958</name>
</gene>
<evidence type="ECO:0000256" key="3">
    <source>
        <dbReference type="ARBA" id="ARBA00022448"/>
    </source>
</evidence>
<feature type="transmembrane region" description="Helical" evidence="26">
    <location>
        <begin position="278"/>
        <end position="299"/>
    </location>
</feature>
<evidence type="ECO:0000256" key="21">
    <source>
        <dbReference type="ARBA" id="ARBA00044985"/>
    </source>
</evidence>
<name>A0A4P9WJZ9_9FUNG</name>
<feature type="transmembrane region" description="Helical" evidence="26">
    <location>
        <begin position="306"/>
        <end position="323"/>
    </location>
</feature>
<evidence type="ECO:0000256" key="15">
    <source>
        <dbReference type="ARBA" id="ARBA00044899"/>
    </source>
</evidence>
<dbReference type="InterPro" id="IPR011701">
    <property type="entry name" value="MFS"/>
</dbReference>
<evidence type="ECO:0000256" key="11">
    <source>
        <dbReference type="ARBA" id="ARBA00044884"/>
    </source>
</evidence>
<evidence type="ECO:0000256" key="4">
    <source>
        <dbReference type="ARBA" id="ARBA00022692"/>
    </source>
</evidence>
<dbReference type="GO" id="GO:0022857">
    <property type="term" value="F:transmembrane transporter activity"/>
    <property type="evidence" value="ECO:0007669"/>
    <property type="project" value="InterPro"/>
</dbReference>
<evidence type="ECO:0000256" key="17">
    <source>
        <dbReference type="ARBA" id="ARBA00044903"/>
    </source>
</evidence>
<evidence type="ECO:0000256" key="23">
    <source>
        <dbReference type="ARBA" id="ARBA00045709"/>
    </source>
</evidence>
<keyword evidence="6 26" id="KW-0472">Membrane</keyword>
<dbReference type="SUPFAM" id="SSF103473">
    <property type="entry name" value="MFS general substrate transporter"/>
    <property type="match status" value="1"/>
</dbReference>
<evidence type="ECO:0000256" key="16">
    <source>
        <dbReference type="ARBA" id="ARBA00044900"/>
    </source>
</evidence>
<dbReference type="Proteomes" id="UP000269721">
    <property type="component" value="Unassembled WGS sequence"/>
</dbReference>
<evidence type="ECO:0000256" key="7">
    <source>
        <dbReference type="ARBA" id="ARBA00023228"/>
    </source>
</evidence>
<comment type="function">
    <text evidence="23">Lysosomal dipeptide uniporter that selectively exports lysine, arginine or histidine-containing dipeptides with a net positive charge from the lysosome lumen into the cytosol. Could play a role in a specific type of protein O-glycosylation indirectly regulating macrophages migration and tissue invasion. Also essential for liver homeostasis.</text>
</comment>
<evidence type="ECO:0000256" key="18">
    <source>
        <dbReference type="ARBA" id="ARBA00044912"/>
    </source>
</evidence>
<evidence type="ECO:0000256" key="8">
    <source>
        <dbReference type="ARBA" id="ARBA00044876"/>
    </source>
</evidence>
<evidence type="ECO:0000256" key="24">
    <source>
        <dbReference type="ARBA" id="ARBA00046376"/>
    </source>
</evidence>
<evidence type="ECO:0000256" key="5">
    <source>
        <dbReference type="ARBA" id="ARBA00022989"/>
    </source>
</evidence>
<comment type="similarity">
    <text evidence="2">Belongs to the major facilitator superfamily.</text>
</comment>
<comment type="catalytic activity">
    <reaction evidence="15">
        <text>L-arginyl-L-alpha-amino acid(out) = L-arginyl-L-alpha-amino acid(in)</text>
        <dbReference type="Rhea" id="RHEA:79371"/>
        <dbReference type="ChEBI" id="CHEBI:84315"/>
    </reaction>
</comment>
<comment type="catalytic activity">
    <reaction evidence="20">
        <text>L-lysyl-glycine(out) = L-lysyl-glycine(in)</text>
        <dbReference type="Rhea" id="RHEA:79407"/>
        <dbReference type="ChEBI" id="CHEBI:191202"/>
    </reaction>
</comment>
<feature type="transmembrane region" description="Helical" evidence="26">
    <location>
        <begin position="394"/>
        <end position="416"/>
    </location>
</feature>
<feature type="transmembrane region" description="Helical" evidence="26">
    <location>
        <begin position="158"/>
        <end position="180"/>
    </location>
</feature>
<feature type="transmembrane region" description="Helical" evidence="26">
    <location>
        <begin position="238"/>
        <end position="258"/>
    </location>
</feature>
<keyword evidence="28" id="KW-1185">Reference proteome</keyword>
<dbReference type="InterPro" id="IPR052187">
    <property type="entry name" value="MFSD1"/>
</dbReference>
<evidence type="ECO:0000256" key="13">
    <source>
        <dbReference type="ARBA" id="ARBA00044893"/>
    </source>
</evidence>
<dbReference type="InterPro" id="IPR036259">
    <property type="entry name" value="MFS_trans_sf"/>
</dbReference>
<evidence type="ECO:0000256" key="9">
    <source>
        <dbReference type="ARBA" id="ARBA00044878"/>
    </source>
</evidence>
<comment type="catalytic activity">
    <reaction evidence="9">
        <text>L-histidyl-glycine(out) = L-histidyl-glycine(in)</text>
        <dbReference type="Rhea" id="RHEA:79395"/>
        <dbReference type="ChEBI" id="CHEBI:229957"/>
    </reaction>
</comment>
<comment type="subcellular location">
    <subcellularLocation>
        <location evidence="1">Lysosome membrane</location>
        <topology evidence="1">Multi-pass membrane protein</topology>
    </subcellularLocation>
</comment>
<evidence type="ECO:0000256" key="6">
    <source>
        <dbReference type="ARBA" id="ARBA00023136"/>
    </source>
</evidence>
<evidence type="ECO:0000256" key="1">
    <source>
        <dbReference type="ARBA" id="ARBA00004155"/>
    </source>
</evidence>
<evidence type="ECO:0000256" key="14">
    <source>
        <dbReference type="ARBA" id="ARBA00044898"/>
    </source>
</evidence>
<feature type="transmembrane region" description="Helical" evidence="26">
    <location>
        <begin position="364"/>
        <end position="388"/>
    </location>
</feature>
<evidence type="ECO:0000256" key="19">
    <source>
        <dbReference type="ARBA" id="ARBA00044919"/>
    </source>
</evidence>
<dbReference type="PANTHER" id="PTHR23512:SF3">
    <property type="entry name" value="MAJOR FACILITATOR SUPERFAMILY DOMAIN-CONTAINING PROTEIN 1"/>
    <property type="match status" value="1"/>
</dbReference>
<dbReference type="Gene3D" id="1.20.1250.20">
    <property type="entry name" value="MFS general substrate transporter like domains"/>
    <property type="match status" value="2"/>
</dbReference>
<comment type="catalytic activity">
    <reaction evidence="13">
        <text>L-alpha-aminoacyl-L-lysine(out) = L-alpha-aminoacyl-L-lysine(in)</text>
        <dbReference type="Rhea" id="RHEA:79383"/>
        <dbReference type="ChEBI" id="CHEBI:229966"/>
    </reaction>
</comment>
<reference evidence="28" key="1">
    <citation type="journal article" date="2018" name="Nat. Microbiol.">
        <title>Leveraging single-cell genomics to expand the fungal tree of life.</title>
        <authorList>
            <person name="Ahrendt S.R."/>
            <person name="Quandt C.A."/>
            <person name="Ciobanu D."/>
            <person name="Clum A."/>
            <person name="Salamov A."/>
            <person name="Andreopoulos B."/>
            <person name="Cheng J.F."/>
            <person name="Woyke T."/>
            <person name="Pelin A."/>
            <person name="Henrissat B."/>
            <person name="Reynolds N.K."/>
            <person name="Benny G.L."/>
            <person name="Smith M.E."/>
            <person name="James T.Y."/>
            <person name="Grigoriev I.V."/>
        </authorList>
    </citation>
    <scope>NUCLEOTIDE SEQUENCE [LARGE SCALE GENOMIC DNA]</scope>
</reference>
<feature type="region of interest" description="Disordered" evidence="25">
    <location>
        <begin position="191"/>
        <end position="217"/>
    </location>
</feature>
<comment type="catalytic activity">
    <reaction evidence="12">
        <text>L-lysyl-L-alpha-amino acid(out) = L-lysyl-L-alpha-amino acid(in)</text>
        <dbReference type="Rhea" id="RHEA:79387"/>
        <dbReference type="ChEBI" id="CHEBI:229965"/>
    </reaction>
</comment>
<dbReference type="Pfam" id="PF07690">
    <property type="entry name" value="MFS_1"/>
    <property type="match status" value="1"/>
</dbReference>
<comment type="catalytic activity">
    <reaction evidence="18">
        <text>L-histidyl-L-alpha-amino acid(out) = L-histidyl-L-alpha-amino acid(in)</text>
        <dbReference type="Rhea" id="RHEA:79379"/>
        <dbReference type="ChEBI" id="CHEBI:229964"/>
    </reaction>
</comment>
<feature type="transmembrane region" description="Helical" evidence="26">
    <location>
        <begin position="335"/>
        <end position="357"/>
    </location>
</feature>
<comment type="catalytic activity">
    <reaction evidence="16">
        <text>L-lysyl-L-lysine(out) = L-lysyl-L-lysine(in)</text>
        <dbReference type="Rhea" id="RHEA:79403"/>
        <dbReference type="ChEBI" id="CHEBI:229956"/>
    </reaction>
</comment>
<sequence length="485" mass="52983">MIRFVVLALCSGLMVGNFFAYDLRCSFVSPRRHPLSSQLCTTVEKPASLNKPLQDYLDIPDEPYQYQLNLFYSVYSLPNIILPFFGGWLVDRFGTRKLMTILSTFVCAGQFIFSLGMQQKLLRRVAVGCGVNLSVARLGSVLNDILSPRLALKFDVPVAVWFGFATCAFSMACGAAVNLLDSYHDRRARTAVSTSHASDGEEDEEEEGTIRSPLTAGAHPHPAGKLDLAAAMTFPLPFWQVCLIMCLMYATVVPFNAIHSAFLQTKWYKGDPQTASEIMGIPDVISALTVPFAGSAADIFGHRSKMLMLCGLMMAGVHLYLGIADEKTSSSPIPALSILGFSYAFLLTFWACIPIIVDERHQAAAFGIATGTLNASLTLFPLVVAALVNADPTYYLTEMFFVICSLLGVAAAFWLWRTDAARGGLLERPEAAVAAPRGHGGEYMELEGETVSTGIRFMSRQGSVERRRVSEGAEELEMDDKNVLA</sequence>
<dbReference type="OrthoDB" id="424834at2759"/>
<evidence type="ECO:0000256" key="2">
    <source>
        <dbReference type="ARBA" id="ARBA00008335"/>
    </source>
</evidence>
<comment type="catalytic activity">
    <reaction evidence="10">
        <text>L-alpha-aminoacyl-L-arginine(out) = L-alpha-aminoacyl-L-arginine(in)</text>
        <dbReference type="Rhea" id="RHEA:79367"/>
        <dbReference type="ChEBI" id="CHEBI:229968"/>
    </reaction>
</comment>
<keyword evidence="4 26" id="KW-0812">Transmembrane</keyword>
<comment type="catalytic activity">
    <reaction evidence="17">
        <text>L-arginyl-glycine(out) = L-arginyl-glycine(in)</text>
        <dbReference type="Rhea" id="RHEA:79391"/>
        <dbReference type="ChEBI" id="CHEBI:229955"/>
    </reaction>
</comment>
<organism evidence="27 28">
    <name type="scientific">Blyttiomyces helicus</name>
    <dbReference type="NCBI Taxonomy" id="388810"/>
    <lineage>
        <taxon>Eukaryota</taxon>
        <taxon>Fungi</taxon>
        <taxon>Fungi incertae sedis</taxon>
        <taxon>Chytridiomycota</taxon>
        <taxon>Chytridiomycota incertae sedis</taxon>
        <taxon>Chytridiomycetes</taxon>
        <taxon>Chytridiomycetes incertae sedis</taxon>
        <taxon>Blyttiomyces</taxon>
    </lineage>
</organism>
<dbReference type="EMBL" id="KZ994301">
    <property type="protein sequence ID" value="RKO93289.1"/>
    <property type="molecule type" value="Genomic_DNA"/>
</dbReference>
<keyword evidence="7" id="KW-0458">Lysosome</keyword>
<dbReference type="AlphaFoldDB" id="A0A4P9WJZ9"/>
<evidence type="ECO:0000256" key="10">
    <source>
        <dbReference type="ARBA" id="ARBA00044881"/>
    </source>
</evidence>